<gene>
    <name evidence="1" type="ORF">XE07_1130</name>
</gene>
<evidence type="ECO:0000313" key="1">
    <source>
        <dbReference type="EMBL" id="KUK96459.1"/>
    </source>
</evidence>
<protein>
    <submittedName>
        <fullName evidence="1">Filament induced by cAMP protein</fullName>
    </submittedName>
</protein>
<comment type="caution">
    <text evidence="1">The sequence shown here is derived from an EMBL/GenBank/DDBJ whole genome shotgun (WGS) entry which is preliminary data.</text>
</comment>
<name>A0A117MCG6_9EURY</name>
<accession>A0A117MCG6</accession>
<dbReference type="PATRIC" id="fig|301375.6.peg.2544"/>
<proteinExistence type="predicted"/>
<reference evidence="2" key="1">
    <citation type="journal article" date="2015" name="MBio">
        <title>Genome-Resolved Metagenomic Analysis Reveals Roles for Candidate Phyla and Other Microbial Community Members in Biogeochemical Transformations in Oil Reservoirs.</title>
        <authorList>
            <person name="Hu P."/>
            <person name="Tom L."/>
            <person name="Singh A."/>
            <person name="Thomas B.C."/>
            <person name="Baker B.J."/>
            <person name="Piceno Y.M."/>
            <person name="Andersen G.L."/>
            <person name="Banfield J.F."/>
        </authorList>
    </citation>
    <scope>NUCLEOTIDE SEQUENCE [LARGE SCALE GENOMIC DNA]</scope>
</reference>
<evidence type="ECO:0000313" key="2">
    <source>
        <dbReference type="Proteomes" id="UP000053961"/>
    </source>
</evidence>
<organism evidence="1 2">
    <name type="scientific">Methanothrix harundinacea</name>
    <dbReference type="NCBI Taxonomy" id="301375"/>
    <lineage>
        <taxon>Archaea</taxon>
        <taxon>Methanobacteriati</taxon>
        <taxon>Methanobacteriota</taxon>
        <taxon>Stenosarchaea group</taxon>
        <taxon>Methanomicrobia</taxon>
        <taxon>Methanotrichales</taxon>
        <taxon>Methanotrichaceae</taxon>
        <taxon>Methanothrix</taxon>
    </lineage>
</organism>
<dbReference type="EMBL" id="LGHB01000013">
    <property type="protein sequence ID" value="KUK96459.1"/>
    <property type="molecule type" value="Genomic_DNA"/>
</dbReference>
<dbReference type="Proteomes" id="UP000053961">
    <property type="component" value="Unassembled WGS sequence"/>
</dbReference>
<dbReference type="AlphaFoldDB" id="A0A117MCG6"/>
<sequence length="60" mass="6633">MDVAEALGLSDRMARVLINGWVEDGWLMVADPSKRGRSYELSAIYRQYIGGLSAMPTGEK</sequence>